<dbReference type="PANTHER" id="PTHR45656">
    <property type="entry name" value="PROTEIN CBR-CLEC-78"/>
    <property type="match status" value="1"/>
</dbReference>
<dbReference type="InterPro" id="IPR035976">
    <property type="entry name" value="Sushi/SCR/CCP_sf"/>
</dbReference>
<comment type="caution">
    <text evidence="6">The sequence shown here is derived from an EMBL/GenBank/DDBJ whole genome shotgun (WGS) entry which is preliminary data.</text>
</comment>
<gene>
    <name evidence="6" type="ORF">OFUS_LOCUS9482</name>
</gene>
<sequence>PYFVGAVVQFGCEECYEFPQNGRGRPDNDVKCLPTFKFEESPVCQLKTCPPLEVPIGGFITEENNNCGGQVKFACAAGSSLVGEDTTKCLPSGQWSNPTPSCTQ</sequence>
<evidence type="ECO:0000256" key="1">
    <source>
        <dbReference type="ARBA" id="ARBA00022729"/>
    </source>
</evidence>
<evidence type="ECO:0000313" key="6">
    <source>
        <dbReference type="EMBL" id="CAH1783115.1"/>
    </source>
</evidence>
<protein>
    <recommendedName>
        <fullName evidence="5">Sushi domain-containing protein</fullName>
    </recommendedName>
</protein>
<evidence type="ECO:0000259" key="5">
    <source>
        <dbReference type="PROSITE" id="PS50923"/>
    </source>
</evidence>
<dbReference type="SMART" id="SM00032">
    <property type="entry name" value="CCP"/>
    <property type="match status" value="1"/>
</dbReference>
<organism evidence="6 7">
    <name type="scientific">Owenia fusiformis</name>
    <name type="common">Polychaete worm</name>
    <dbReference type="NCBI Taxonomy" id="6347"/>
    <lineage>
        <taxon>Eukaryota</taxon>
        <taxon>Metazoa</taxon>
        <taxon>Spiralia</taxon>
        <taxon>Lophotrochozoa</taxon>
        <taxon>Annelida</taxon>
        <taxon>Polychaeta</taxon>
        <taxon>Sedentaria</taxon>
        <taxon>Canalipalpata</taxon>
        <taxon>Sabellida</taxon>
        <taxon>Oweniida</taxon>
        <taxon>Oweniidae</taxon>
        <taxon>Owenia</taxon>
    </lineage>
</organism>
<dbReference type="Gene3D" id="2.10.70.10">
    <property type="entry name" value="Complement Module, domain 1"/>
    <property type="match status" value="1"/>
</dbReference>
<keyword evidence="2" id="KW-0677">Repeat</keyword>
<evidence type="ECO:0000256" key="2">
    <source>
        <dbReference type="ARBA" id="ARBA00022737"/>
    </source>
</evidence>
<accession>A0A8S4NNA9</accession>
<evidence type="ECO:0000256" key="3">
    <source>
        <dbReference type="ARBA" id="ARBA00023157"/>
    </source>
</evidence>
<evidence type="ECO:0000256" key="4">
    <source>
        <dbReference type="PROSITE-ProRule" id="PRU00302"/>
    </source>
</evidence>
<dbReference type="Proteomes" id="UP000749559">
    <property type="component" value="Unassembled WGS sequence"/>
</dbReference>
<keyword evidence="4" id="KW-0768">Sushi</keyword>
<feature type="disulfide bond" evidence="4">
    <location>
        <begin position="75"/>
        <end position="102"/>
    </location>
</feature>
<dbReference type="PANTHER" id="PTHR45656:SF4">
    <property type="entry name" value="PROTEIN CBR-CLEC-78"/>
    <property type="match status" value="1"/>
</dbReference>
<comment type="caution">
    <text evidence="4">Lacks conserved residue(s) required for the propagation of feature annotation.</text>
</comment>
<name>A0A8S4NNA9_OWEFU</name>
<feature type="non-terminal residue" evidence="6">
    <location>
        <position position="1"/>
    </location>
</feature>
<dbReference type="PROSITE" id="PS50923">
    <property type="entry name" value="SUSHI"/>
    <property type="match status" value="1"/>
</dbReference>
<feature type="domain" description="Sushi" evidence="5">
    <location>
        <begin position="47"/>
        <end position="104"/>
    </location>
</feature>
<keyword evidence="3 4" id="KW-1015">Disulfide bond</keyword>
<keyword evidence="1" id="KW-0732">Signal</keyword>
<dbReference type="InterPro" id="IPR051277">
    <property type="entry name" value="SEZ6_CSMD_C4BPB_Regulators"/>
</dbReference>
<dbReference type="InterPro" id="IPR000436">
    <property type="entry name" value="Sushi_SCR_CCP_dom"/>
</dbReference>
<dbReference type="OrthoDB" id="6103690at2759"/>
<dbReference type="AlphaFoldDB" id="A0A8S4NNA9"/>
<dbReference type="CDD" id="cd00033">
    <property type="entry name" value="CCP"/>
    <property type="match status" value="1"/>
</dbReference>
<dbReference type="EMBL" id="CAIIXF020000005">
    <property type="protein sequence ID" value="CAH1783115.1"/>
    <property type="molecule type" value="Genomic_DNA"/>
</dbReference>
<reference evidence="6" key="1">
    <citation type="submission" date="2022-03" db="EMBL/GenBank/DDBJ databases">
        <authorList>
            <person name="Martin C."/>
        </authorList>
    </citation>
    <scope>NUCLEOTIDE SEQUENCE</scope>
</reference>
<keyword evidence="7" id="KW-1185">Reference proteome</keyword>
<dbReference type="SUPFAM" id="SSF57535">
    <property type="entry name" value="Complement control module/SCR domain"/>
    <property type="match status" value="1"/>
</dbReference>
<dbReference type="Pfam" id="PF00084">
    <property type="entry name" value="Sushi"/>
    <property type="match status" value="1"/>
</dbReference>
<feature type="non-terminal residue" evidence="6">
    <location>
        <position position="104"/>
    </location>
</feature>
<proteinExistence type="predicted"/>
<evidence type="ECO:0000313" key="7">
    <source>
        <dbReference type="Proteomes" id="UP000749559"/>
    </source>
</evidence>